<name>A0A1E7DMT6_9BACI</name>
<dbReference type="Proteomes" id="UP000095658">
    <property type="component" value="Unassembled WGS sequence"/>
</dbReference>
<dbReference type="InterPro" id="IPR014194">
    <property type="entry name" value="Spore_III_AE"/>
</dbReference>
<reference evidence="2 3" key="1">
    <citation type="submission" date="2016-06" db="EMBL/GenBank/DDBJ databases">
        <title>Domibacillus iocasae genome sequencing.</title>
        <authorList>
            <person name="Verma A."/>
            <person name="Pal Y."/>
            <person name="Ojha A.K."/>
            <person name="Krishnamurthi S."/>
        </authorList>
    </citation>
    <scope>NUCLEOTIDE SEQUENCE [LARGE SCALE GENOMIC DNA]</scope>
    <source>
        <strain evidence="2 3">DSM 29979</strain>
    </source>
</reference>
<dbReference type="STRING" id="1714016.BA724_08950"/>
<dbReference type="NCBIfam" id="TIGR02829">
    <property type="entry name" value="spore_III_AE"/>
    <property type="match status" value="1"/>
</dbReference>
<keyword evidence="3" id="KW-1185">Reference proteome</keyword>
<dbReference type="Pfam" id="PF09546">
    <property type="entry name" value="Spore_III_AE"/>
    <property type="match status" value="1"/>
</dbReference>
<keyword evidence="1" id="KW-1133">Transmembrane helix</keyword>
<proteinExistence type="predicted"/>
<feature type="transmembrane region" description="Helical" evidence="1">
    <location>
        <begin position="206"/>
        <end position="226"/>
    </location>
</feature>
<organism evidence="2 3">
    <name type="scientific">Domibacillus iocasae</name>
    <dbReference type="NCBI Taxonomy" id="1714016"/>
    <lineage>
        <taxon>Bacteria</taxon>
        <taxon>Bacillati</taxon>
        <taxon>Bacillota</taxon>
        <taxon>Bacilli</taxon>
        <taxon>Bacillales</taxon>
        <taxon>Bacillaceae</taxon>
        <taxon>Domibacillus</taxon>
    </lineage>
</organism>
<evidence type="ECO:0000313" key="2">
    <source>
        <dbReference type="EMBL" id="OES44397.1"/>
    </source>
</evidence>
<gene>
    <name evidence="2" type="ORF">BA724_08950</name>
</gene>
<feature type="transmembrane region" description="Helical" evidence="1">
    <location>
        <begin position="331"/>
        <end position="358"/>
    </location>
</feature>
<feature type="transmembrane region" description="Helical" evidence="1">
    <location>
        <begin position="177"/>
        <end position="194"/>
    </location>
</feature>
<feature type="transmembrane region" description="Helical" evidence="1">
    <location>
        <begin position="61"/>
        <end position="83"/>
    </location>
</feature>
<sequence>MEHLWQPIMEQADLSALEKRWSELKQLYGPFMPEKMDLDIANFDLASFFSLDSWLSALKSYVFFEITTHAESLAIIFLLSILASVLKTVGQALETQTVTKTAEAAVLIPIFILAMNTFRLAVESVSVAVEQMTVFMMAFMPVLIALLTISGAVASAALFPPLLLFMMNGSGILIDQIILPCLIFSVLFSLISLLSDHYNADRIASLLRTVSVSLLSSFMAVFLAILTMRGMTAAAADGLTVKTAKFLSGTFVPVVGRMMADAADTASGAALMIHNTAGAAGIGLLLLTALFPVVKLMVLVFLYKASAAVLQPLGDSAAASLLEVIGKTMSYMLASLALVSFMYFLFMAAVVSAGNAAYMMR</sequence>
<evidence type="ECO:0000256" key="1">
    <source>
        <dbReference type="SAM" id="Phobius"/>
    </source>
</evidence>
<feature type="transmembrane region" description="Helical" evidence="1">
    <location>
        <begin position="134"/>
        <end position="165"/>
    </location>
</feature>
<evidence type="ECO:0000313" key="3">
    <source>
        <dbReference type="Proteomes" id="UP000095658"/>
    </source>
</evidence>
<dbReference type="OrthoDB" id="2373222at2"/>
<protein>
    <submittedName>
        <fullName evidence="2">Stage III sporulation protein AE</fullName>
    </submittedName>
</protein>
<keyword evidence="1" id="KW-0472">Membrane</keyword>
<dbReference type="AlphaFoldDB" id="A0A1E7DMT6"/>
<feature type="transmembrane region" description="Helical" evidence="1">
    <location>
        <begin position="104"/>
        <end position="122"/>
    </location>
</feature>
<accession>A0A1E7DMT6</accession>
<dbReference type="EMBL" id="MAMP01000022">
    <property type="protein sequence ID" value="OES44397.1"/>
    <property type="molecule type" value="Genomic_DNA"/>
</dbReference>
<feature type="transmembrane region" description="Helical" evidence="1">
    <location>
        <begin position="282"/>
        <end position="303"/>
    </location>
</feature>
<dbReference type="RefSeq" id="WP_069938994.1">
    <property type="nucleotide sequence ID" value="NZ_MAMP01000022.1"/>
</dbReference>
<keyword evidence="1" id="KW-0812">Transmembrane</keyword>
<comment type="caution">
    <text evidence="2">The sequence shown here is derived from an EMBL/GenBank/DDBJ whole genome shotgun (WGS) entry which is preliminary data.</text>
</comment>